<keyword evidence="3" id="KW-1185">Reference proteome</keyword>
<evidence type="ECO:0000256" key="1">
    <source>
        <dbReference type="SAM" id="MobiDB-lite"/>
    </source>
</evidence>
<gene>
    <name evidence="2" type="ORF">PCOR1329_LOCUS63654</name>
</gene>
<reference evidence="2" key="1">
    <citation type="submission" date="2023-10" db="EMBL/GenBank/DDBJ databases">
        <authorList>
            <person name="Chen Y."/>
            <person name="Shah S."/>
            <person name="Dougan E. K."/>
            <person name="Thang M."/>
            <person name="Chan C."/>
        </authorList>
    </citation>
    <scope>NUCLEOTIDE SEQUENCE [LARGE SCALE GENOMIC DNA]</scope>
</reference>
<feature type="region of interest" description="Disordered" evidence="1">
    <location>
        <begin position="143"/>
        <end position="177"/>
    </location>
</feature>
<evidence type="ECO:0000313" key="3">
    <source>
        <dbReference type="Proteomes" id="UP001189429"/>
    </source>
</evidence>
<proteinExistence type="predicted"/>
<dbReference type="Proteomes" id="UP001189429">
    <property type="component" value="Unassembled WGS sequence"/>
</dbReference>
<accession>A0ABN9W754</accession>
<sequence length="446" mass="47997">MCGLVALARVRPHPRCMRSASSPRSGLGSRRSRMSDGFIVAARLPDCGTVVQMFGPVVCGMIRPLCRSGVSCRVSGASARAVGEVQLERVLERSCSAWLPLRGEWCLLTVGILLIPTCPCSDWLLPRERAPLGRAVLPSAPQALSSNDGLPQRCRPRARRSAPAPPPRAGRRARQGLLPGRARAWHRRGDMCRALARREGSRSWRGWRPLPALWIKHRGPCASAPAGCRRPSRWAGCLCWLRGPAVGQVYASCGPGASAPERSGDAHGGGAPPASRALAPPLGLASSLLVRFDAVSVGSHAVRLRTRIRAFGGSTEALLACRPPPRRLAPAWLPIPADPIHSITDPTYRFDVWLSCLARPGATLLHGWPRAQREQRRGRVPHEAGRSGAIGRREGATRRGGWGKLGALASYLPSYPSLPSLTMTPPPSLHLLVRAAMRGRPPTQVD</sequence>
<evidence type="ECO:0000313" key="2">
    <source>
        <dbReference type="EMBL" id="CAK0880552.1"/>
    </source>
</evidence>
<comment type="caution">
    <text evidence="2">The sequence shown here is derived from an EMBL/GenBank/DDBJ whole genome shotgun (WGS) entry which is preliminary data.</text>
</comment>
<organism evidence="2 3">
    <name type="scientific">Prorocentrum cordatum</name>
    <dbReference type="NCBI Taxonomy" id="2364126"/>
    <lineage>
        <taxon>Eukaryota</taxon>
        <taxon>Sar</taxon>
        <taxon>Alveolata</taxon>
        <taxon>Dinophyceae</taxon>
        <taxon>Prorocentrales</taxon>
        <taxon>Prorocentraceae</taxon>
        <taxon>Prorocentrum</taxon>
    </lineage>
</organism>
<dbReference type="EMBL" id="CAUYUJ010018087">
    <property type="protein sequence ID" value="CAK0880552.1"/>
    <property type="molecule type" value="Genomic_DNA"/>
</dbReference>
<feature type="region of interest" description="Disordered" evidence="1">
    <location>
        <begin position="373"/>
        <end position="398"/>
    </location>
</feature>
<name>A0ABN9W754_9DINO</name>
<feature type="compositionally biased region" description="Basic and acidic residues" evidence="1">
    <location>
        <begin position="373"/>
        <end position="397"/>
    </location>
</feature>
<protein>
    <submittedName>
        <fullName evidence="2">Uncharacterized protein</fullName>
    </submittedName>
</protein>